<keyword evidence="16" id="KW-1185">Reference proteome</keyword>
<dbReference type="GO" id="GO:0005576">
    <property type="term" value="C:extracellular region"/>
    <property type="evidence" value="ECO:0007669"/>
    <property type="project" value="UniProtKB-SubCell"/>
</dbReference>
<dbReference type="PROSITE" id="PS00503">
    <property type="entry name" value="PECTINESTERASE_2"/>
    <property type="match status" value="1"/>
</dbReference>
<comment type="catalytic activity">
    <reaction evidence="9">
        <text>[(1-&gt;4)-alpha-D-galacturonosyl methyl ester](n) + n H2O = [(1-&gt;4)-alpha-D-galacturonosyl](n) + n methanol + n H(+)</text>
        <dbReference type="Rhea" id="RHEA:22380"/>
        <dbReference type="Rhea" id="RHEA-COMP:14570"/>
        <dbReference type="Rhea" id="RHEA-COMP:14573"/>
        <dbReference type="ChEBI" id="CHEBI:15377"/>
        <dbReference type="ChEBI" id="CHEBI:15378"/>
        <dbReference type="ChEBI" id="CHEBI:17790"/>
        <dbReference type="ChEBI" id="CHEBI:140522"/>
        <dbReference type="ChEBI" id="CHEBI:140523"/>
        <dbReference type="EC" id="3.1.1.11"/>
    </reaction>
</comment>
<evidence type="ECO:0000313" key="15">
    <source>
        <dbReference type="EMBL" id="KAF7682162.1"/>
    </source>
</evidence>
<evidence type="ECO:0000259" key="13">
    <source>
        <dbReference type="Pfam" id="PF00892"/>
    </source>
</evidence>
<gene>
    <name evidence="15" type="ORF">GT037_001138</name>
</gene>
<dbReference type="SUPFAM" id="SSF103481">
    <property type="entry name" value="Multidrug resistance efflux transporter EmrE"/>
    <property type="match status" value="2"/>
</dbReference>
<organism evidence="15 16">
    <name type="scientific">Alternaria burnsii</name>
    <dbReference type="NCBI Taxonomy" id="1187904"/>
    <lineage>
        <taxon>Eukaryota</taxon>
        <taxon>Fungi</taxon>
        <taxon>Dikarya</taxon>
        <taxon>Ascomycota</taxon>
        <taxon>Pezizomycotina</taxon>
        <taxon>Dothideomycetes</taxon>
        <taxon>Pleosporomycetidae</taxon>
        <taxon>Pleosporales</taxon>
        <taxon>Pleosporineae</taxon>
        <taxon>Pleosporaceae</taxon>
        <taxon>Alternaria</taxon>
        <taxon>Alternaria sect. Alternaria</taxon>
    </lineage>
</organism>
<reference evidence="15" key="2">
    <citation type="submission" date="2020-08" db="EMBL/GenBank/DDBJ databases">
        <title>Draft Genome Sequence of Cumin Blight Pathogen Alternaria burnsii.</title>
        <authorList>
            <person name="Feng Z."/>
        </authorList>
    </citation>
    <scope>NUCLEOTIDE SEQUENCE</scope>
    <source>
        <strain evidence="15">CBS107.38</strain>
    </source>
</reference>
<evidence type="ECO:0000256" key="12">
    <source>
        <dbReference type="SAM" id="SignalP"/>
    </source>
</evidence>
<dbReference type="UniPathway" id="UPA00545">
    <property type="reaction ID" value="UER00823"/>
</dbReference>
<dbReference type="InterPro" id="IPR011050">
    <property type="entry name" value="Pectin_lyase_fold/virulence"/>
</dbReference>
<keyword evidence="11" id="KW-0472">Membrane</keyword>
<comment type="subcellular location">
    <subcellularLocation>
        <location evidence="1">Secreted</location>
    </subcellularLocation>
</comment>
<dbReference type="GO" id="GO:0030599">
    <property type="term" value="F:pectinesterase activity"/>
    <property type="evidence" value="ECO:0007669"/>
    <property type="project" value="UniProtKB-EC"/>
</dbReference>
<dbReference type="SUPFAM" id="SSF51126">
    <property type="entry name" value="Pectin lyase-like"/>
    <property type="match status" value="1"/>
</dbReference>
<feature type="transmembrane region" description="Helical" evidence="11">
    <location>
        <begin position="628"/>
        <end position="648"/>
    </location>
</feature>
<feature type="signal peptide" evidence="12">
    <location>
        <begin position="1"/>
        <end position="17"/>
    </location>
</feature>
<proteinExistence type="inferred from homology"/>
<reference evidence="15" key="1">
    <citation type="submission" date="2020-01" db="EMBL/GenBank/DDBJ databases">
        <authorList>
            <person name="Feng Z.H.Z."/>
        </authorList>
    </citation>
    <scope>NUCLEOTIDE SEQUENCE</scope>
    <source>
        <strain evidence="15">CBS107.38</strain>
    </source>
</reference>
<feature type="transmembrane region" description="Helical" evidence="11">
    <location>
        <begin position="660"/>
        <end position="679"/>
    </location>
</feature>
<keyword evidence="6 12" id="KW-0732">Signal</keyword>
<evidence type="ECO:0000256" key="2">
    <source>
        <dbReference type="ARBA" id="ARBA00005184"/>
    </source>
</evidence>
<feature type="transmembrane region" description="Helical" evidence="11">
    <location>
        <begin position="567"/>
        <end position="586"/>
    </location>
</feature>
<evidence type="ECO:0000256" key="6">
    <source>
        <dbReference type="ARBA" id="ARBA00022729"/>
    </source>
</evidence>
<dbReference type="InterPro" id="IPR037185">
    <property type="entry name" value="EmrE-like"/>
</dbReference>
<evidence type="ECO:0000256" key="5">
    <source>
        <dbReference type="ARBA" id="ARBA00022525"/>
    </source>
</evidence>
<evidence type="ECO:0000256" key="7">
    <source>
        <dbReference type="ARBA" id="ARBA00022801"/>
    </source>
</evidence>
<comment type="similarity">
    <text evidence="3">Belongs to the pectinesterase family.</text>
</comment>
<feature type="domain" description="EamA" evidence="13">
    <location>
        <begin position="571"/>
        <end position="702"/>
    </location>
</feature>
<dbReference type="GO" id="GO:0045490">
    <property type="term" value="P:pectin catabolic process"/>
    <property type="evidence" value="ECO:0007669"/>
    <property type="project" value="UniProtKB-UniPathway"/>
</dbReference>
<accession>A0A8H7EK81</accession>
<dbReference type="FunFam" id="2.160.20.10:FF:000014">
    <property type="entry name" value="Pectinesterase"/>
    <property type="match status" value="1"/>
</dbReference>
<feature type="transmembrane region" description="Helical" evidence="11">
    <location>
        <begin position="598"/>
        <end position="616"/>
    </location>
</feature>
<dbReference type="InterPro" id="IPR000070">
    <property type="entry name" value="Pectinesterase_cat"/>
</dbReference>
<feature type="transmembrane region" description="Helical" evidence="11">
    <location>
        <begin position="460"/>
        <end position="481"/>
    </location>
</feature>
<evidence type="ECO:0000256" key="8">
    <source>
        <dbReference type="ARBA" id="ARBA00023085"/>
    </source>
</evidence>
<evidence type="ECO:0000313" key="16">
    <source>
        <dbReference type="Proteomes" id="UP000596902"/>
    </source>
</evidence>
<feature type="transmembrane region" description="Helical" evidence="11">
    <location>
        <begin position="493"/>
        <end position="510"/>
    </location>
</feature>
<feature type="active site" evidence="10">
    <location>
        <position position="188"/>
    </location>
</feature>
<dbReference type="PANTHER" id="PTHR31321:SF127">
    <property type="entry name" value="PECTINESTERASE"/>
    <property type="match status" value="1"/>
</dbReference>
<keyword evidence="11" id="KW-0812">Transmembrane</keyword>
<dbReference type="EC" id="3.1.1.11" evidence="4"/>
<dbReference type="PANTHER" id="PTHR31321">
    <property type="entry name" value="ACYL-COA THIOESTER HYDROLASE YBHC-RELATED"/>
    <property type="match status" value="1"/>
</dbReference>
<keyword evidence="7" id="KW-0378">Hydrolase</keyword>
<name>A0A8H7EK81_9PLEO</name>
<protein>
    <recommendedName>
        <fullName evidence="4">pectinesterase</fullName>
        <ecNumber evidence="4">3.1.1.11</ecNumber>
    </recommendedName>
</protein>
<dbReference type="Pfam" id="PF00892">
    <property type="entry name" value="EamA"/>
    <property type="match status" value="2"/>
</dbReference>
<dbReference type="Proteomes" id="UP000596902">
    <property type="component" value="Unassembled WGS sequence"/>
</dbReference>
<comment type="caution">
    <text evidence="15">The sequence shown here is derived from an EMBL/GenBank/DDBJ whole genome shotgun (WGS) entry which is preliminary data.</text>
</comment>
<feature type="domain" description="Pectinesterase catalytic" evidence="14">
    <location>
        <begin position="37"/>
        <end position="303"/>
    </location>
</feature>
<dbReference type="InterPro" id="IPR012334">
    <property type="entry name" value="Pectin_lyas_fold"/>
</dbReference>
<dbReference type="Pfam" id="PF01095">
    <property type="entry name" value="Pectinesterase"/>
    <property type="match status" value="1"/>
</dbReference>
<keyword evidence="11" id="KW-1133">Transmembrane helix</keyword>
<dbReference type="InterPro" id="IPR033131">
    <property type="entry name" value="Pectinesterase_Asp_AS"/>
</dbReference>
<evidence type="ECO:0000256" key="10">
    <source>
        <dbReference type="PROSITE-ProRule" id="PRU10040"/>
    </source>
</evidence>
<evidence type="ECO:0000256" key="9">
    <source>
        <dbReference type="ARBA" id="ARBA00047928"/>
    </source>
</evidence>
<feature type="chain" id="PRO_5034852069" description="pectinesterase" evidence="12">
    <location>
        <begin position="18"/>
        <end position="728"/>
    </location>
</feature>
<feature type="domain" description="EamA" evidence="13">
    <location>
        <begin position="395"/>
        <end position="533"/>
    </location>
</feature>
<keyword evidence="5" id="KW-0964">Secreted</keyword>
<dbReference type="AlphaFoldDB" id="A0A8H7EK81"/>
<dbReference type="Gene3D" id="2.160.20.10">
    <property type="entry name" value="Single-stranded right-handed beta-helix, Pectin lyase-like"/>
    <property type="match status" value="1"/>
</dbReference>
<evidence type="ECO:0000256" key="11">
    <source>
        <dbReference type="SAM" id="Phobius"/>
    </source>
</evidence>
<sequence>MLASLAFVLSLAASAVAAPTALVPRAGRTSAPTGCLAVGGSGKYKTVQSAVEALSASGTAAQCIYIAKGTYKEQVYIKPLKSALTIYGETTDTSSYSGNTVTITQGKSQDNTPNNDETATLRAWTPNLKVYNINLVNTRGMGSQALALSANADKQGYYGCQFKGYQDTILAQVGNQVYAKSYIEGATDFIFGQKATAWFENVSIGVLTASQGYVTANGRESDSNPSYYVINNSKIAAAPGNTVKAGAYFLGRPWRNYSRVVVQNTSMTNVINAAGWRAWNTDDPRTDKVTYGEYANTGDGSKGTRASFSKKLTAAVGISTVLGSDYKNWVDAAYIQKMSYGTVDSPAAPGHSGVDLVQHLQPAAPDTARDAEEAHQPALWRRVTASLRVFYDRNFGLFLVFLAQTCGSIMNTAAKLLANDPSIKFHALQIIFIRMLCTTIICSIYSWYHAVPDFPLGQKGIKGLLVLRGTAGFVGLFGLYYSLSWLEISDATVITFLIPTMTAIVCFVWLREPFTWKEALCSFIAFCGVLFVARPPWLFPSSHMNPVVDDSNRKAPTSSITAEQRTMAILIAILGTFGASTAYATIRVIGKRAHSLISVNYFSFIATMASFVLILVHPSLHFVMPKTLGQWGLIAIIGLFGFLLQFLLTEGLQREKGGRATNLTYLQLVFALVVEKLIWGTTPPVESLVGAVLIIGAAIAVSLQKEGGKSKKVEAVNDEERRLLREGD</sequence>
<dbReference type="GO" id="GO:0042545">
    <property type="term" value="P:cell wall modification"/>
    <property type="evidence" value="ECO:0007669"/>
    <property type="project" value="InterPro"/>
</dbReference>
<dbReference type="InterPro" id="IPR000620">
    <property type="entry name" value="EamA_dom"/>
</dbReference>
<evidence type="ECO:0000256" key="4">
    <source>
        <dbReference type="ARBA" id="ARBA00013229"/>
    </source>
</evidence>
<evidence type="ECO:0000256" key="3">
    <source>
        <dbReference type="ARBA" id="ARBA00008891"/>
    </source>
</evidence>
<keyword evidence="8" id="KW-0063">Aspartyl esterase</keyword>
<feature type="transmembrane region" description="Helical" evidence="11">
    <location>
        <begin position="427"/>
        <end position="448"/>
    </location>
</feature>
<evidence type="ECO:0000259" key="14">
    <source>
        <dbReference type="Pfam" id="PF01095"/>
    </source>
</evidence>
<dbReference type="GeneID" id="62199363"/>
<evidence type="ECO:0000256" key="1">
    <source>
        <dbReference type="ARBA" id="ARBA00004613"/>
    </source>
</evidence>
<comment type="pathway">
    <text evidence="2">Glycan metabolism; pectin degradation; 2-dehydro-3-deoxy-D-gluconate from pectin: step 1/5.</text>
</comment>
<dbReference type="RefSeq" id="XP_038792041.1">
    <property type="nucleotide sequence ID" value="XM_038926185.1"/>
</dbReference>
<feature type="transmembrane region" description="Helical" evidence="11">
    <location>
        <begin position="685"/>
        <end position="703"/>
    </location>
</feature>
<dbReference type="EMBL" id="JAAABM010000001">
    <property type="protein sequence ID" value="KAF7682162.1"/>
    <property type="molecule type" value="Genomic_DNA"/>
</dbReference>
<dbReference type="GO" id="GO:0016020">
    <property type="term" value="C:membrane"/>
    <property type="evidence" value="ECO:0007669"/>
    <property type="project" value="InterPro"/>
</dbReference>
<feature type="transmembrane region" description="Helical" evidence="11">
    <location>
        <begin position="519"/>
        <end position="537"/>
    </location>
</feature>